<keyword evidence="1" id="KW-0175">Coiled coil</keyword>
<name>A0ABD3QD55_9STRA</name>
<gene>
    <name evidence="2" type="ORF">HJC23_012328</name>
</gene>
<proteinExistence type="predicted"/>
<feature type="coiled-coil region" evidence="1">
    <location>
        <begin position="129"/>
        <end position="195"/>
    </location>
</feature>
<dbReference type="Proteomes" id="UP001516023">
    <property type="component" value="Unassembled WGS sequence"/>
</dbReference>
<evidence type="ECO:0000256" key="1">
    <source>
        <dbReference type="SAM" id="Coils"/>
    </source>
</evidence>
<dbReference type="EMBL" id="JABMIG020000049">
    <property type="protein sequence ID" value="KAL3798037.1"/>
    <property type="molecule type" value="Genomic_DNA"/>
</dbReference>
<protein>
    <submittedName>
        <fullName evidence="2">Uncharacterized protein</fullName>
    </submittedName>
</protein>
<comment type="caution">
    <text evidence="2">The sequence shown here is derived from an EMBL/GenBank/DDBJ whole genome shotgun (WGS) entry which is preliminary data.</text>
</comment>
<reference evidence="2 3" key="1">
    <citation type="journal article" date="2020" name="G3 (Bethesda)">
        <title>Improved Reference Genome for Cyclotella cryptica CCMP332, a Model for Cell Wall Morphogenesis, Salinity Adaptation, and Lipid Production in Diatoms (Bacillariophyta).</title>
        <authorList>
            <person name="Roberts W.R."/>
            <person name="Downey K.M."/>
            <person name="Ruck E.C."/>
            <person name="Traller J.C."/>
            <person name="Alverson A.J."/>
        </authorList>
    </citation>
    <scope>NUCLEOTIDE SEQUENCE [LARGE SCALE GENOMIC DNA]</scope>
    <source>
        <strain evidence="2 3">CCMP332</strain>
    </source>
</reference>
<evidence type="ECO:0000313" key="3">
    <source>
        <dbReference type="Proteomes" id="UP001516023"/>
    </source>
</evidence>
<evidence type="ECO:0000313" key="2">
    <source>
        <dbReference type="EMBL" id="KAL3798037.1"/>
    </source>
</evidence>
<accession>A0ABD3QD55</accession>
<feature type="coiled-coil region" evidence="1">
    <location>
        <begin position="224"/>
        <end position="366"/>
    </location>
</feature>
<sequence length="618" mass="71498">MHVSKMKLERVPSTESAATMVSARCNQAENSWSQESIICELTKRLSEREAELRAVTREKELLVRKKPNIKGPPVELEKAYESLMARLGEREEEFRLLAQKNEYLVKRQNELEKITRELHNTMKFQRSLMHEKDKKLSDLQNQLDNEDQDDGNEVNMLRRQITLALDSQRAAINEKNDLLQKLTASEQTVRQLTSEIEQHVTWQNETMAKATEQETALAEQASKVHKLESINADLKVEIERLREKIKEDKVRADKRDRRLESAQLEIADLQAQVEALQNELSGQKKIIKVFEDRFVTKGENILELNARVENAEKVWAKIEEREKKFTLKECTSNILREENDNLRLEQKRLRSEINELNEAFELYNLQFAQDGEKIDMPYFLSKLRETVHLNNRIAELEKLVQEKGYVSDVFQAECDLREKERCVASSIDALNHVLTMLKSLLNEEEVEAPRVIGKLEEALLLWAEKTGIEVDAKFNNEKESSGDDKGRGITWKNGLVDLEIEVGCQDSQDISADYDDDNYDIEDDDITVNTGFSMSKYMDDARCVDLRQFGVKDKDKVKFFEFIRNMKVGLKSIQKEGMSIAADVNAFLSQEIHEMAAMMDRRDDREAKAKPESTSNRG</sequence>
<organism evidence="2 3">
    <name type="scientific">Cyclotella cryptica</name>
    <dbReference type="NCBI Taxonomy" id="29204"/>
    <lineage>
        <taxon>Eukaryota</taxon>
        <taxon>Sar</taxon>
        <taxon>Stramenopiles</taxon>
        <taxon>Ochrophyta</taxon>
        <taxon>Bacillariophyta</taxon>
        <taxon>Coscinodiscophyceae</taxon>
        <taxon>Thalassiosirophycidae</taxon>
        <taxon>Stephanodiscales</taxon>
        <taxon>Stephanodiscaceae</taxon>
        <taxon>Cyclotella</taxon>
    </lineage>
</organism>
<dbReference type="AlphaFoldDB" id="A0ABD3QD55"/>
<keyword evidence="3" id="KW-1185">Reference proteome</keyword>